<feature type="region of interest" description="Disordered" evidence="1">
    <location>
        <begin position="76"/>
        <end position="109"/>
    </location>
</feature>
<dbReference type="EMBL" id="UYRU01042068">
    <property type="protein sequence ID" value="VDK72534.1"/>
    <property type="molecule type" value="Genomic_DNA"/>
</dbReference>
<protein>
    <submittedName>
        <fullName evidence="2">Uncharacterized protein</fullName>
    </submittedName>
</protein>
<evidence type="ECO:0000313" key="3">
    <source>
        <dbReference type="Proteomes" id="UP000281553"/>
    </source>
</evidence>
<evidence type="ECO:0000256" key="1">
    <source>
        <dbReference type="SAM" id="MobiDB-lite"/>
    </source>
</evidence>
<proteinExistence type="predicted"/>
<keyword evidence="3" id="KW-1185">Reference proteome</keyword>
<accession>A0A3P6U347</accession>
<sequence length="119" mass="13312">MDVYMVPVYHSPYGGADTVADGYTTYRLCDSKFMKVRTEGDCIIFIMRNKVTSVEQNLVDHMRFKSVFCYTDVPDTTTSAPRIPSTKAPQKPASTPTPKTQTPAGGRSAQEIIQQWDLL</sequence>
<name>A0A3P6U347_DIBLA</name>
<reference evidence="2 3" key="1">
    <citation type="submission" date="2018-11" db="EMBL/GenBank/DDBJ databases">
        <authorList>
            <consortium name="Pathogen Informatics"/>
        </authorList>
    </citation>
    <scope>NUCLEOTIDE SEQUENCE [LARGE SCALE GENOMIC DNA]</scope>
</reference>
<dbReference type="AlphaFoldDB" id="A0A3P6U347"/>
<organism evidence="2 3">
    <name type="scientific">Dibothriocephalus latus</name>
    <name type="common">Fish tapeworm</name>
    <name type="synonym">Diphyllobothrium latum</name>
    <dbReference type="NCBI Taxonomy" id="60516"/>
    <lineage>
        <taxon>Eukaryota</taxon>
        <taxon>Metazoa</taxon>
        <taxon>Spiralia</taxon>
        <taxon>Lophotrochozoa</taxon>
        <taxon>Platyhelminthes</taxon>
        <taxon>Cestoda</taxon>
        <taxon>Eucestoda</taxon>
        <taxon>Diphyllobothriidea</taxon>
        <taxon>Diphyllobothriidae</taxon>
        <taxon>Dibothriocephalus</taxon>
    </lineage>
</organism>
<gene>
    <name evidence="2" type="ORF">DILT_LOCUS2418</name>
</gene>
<dbReference type="OrthoDB" id="10334589at2759"/>
<evidence type="ECO:0000313" key="2">
    <source>
        <dbReference type="EMBL" id="VDK72534.1"/>
    </source>
</evidence>
<dbReference type="Proteomes" id="UP000281553">
    <property type="component" value="Unassembled WGS sequence"/>
</dbReference>
<feature type="compositionally biased region" description="Polar residues" evidence="1">
    <location>
        <begin position="92"/>
        <end position="103"/>
    </location>
</feature>